<evidence type="ECO:0000313" key="3">
    <source>
        <dbReference type="EMBL" id="GEO36204.1"/>
    </source>
</evidence>
<evidence type="ECO:0000259" key="2">
    <source>
        <dbReference type="Pfam" id="PF11738"/>
    </source>
</evidence>
<dbReference type="AlphaFoldDB" id="A0A512DIA5"/>
<dbReference type="EMBL" id="BJYZ01000002">
    <property type="protein sequence ID" value="GEO36204.1"/>
    <property type="molecule type" value="Genomic_DNA"/>
</dbReference>
<feature type="region of interest" description="Disordered" evidence="1">
    <location>
        <begin position="75"/>
        <end position="97"/>
    </location>
</feature>
<feature type="domain" description="DUF3298" evidence="2">
    <location>
        <begin position="150"/>
        <end position="230"/>
    </location>
</feature>
<dbReference type="Proteomes" id="UP000321523">
    <property type="component" value="Unassembled WGS sequence"/>
</dbReference>
<gene>
    <name evidence="3" type="ORF">SAE02_03520</name>
</gene>
<protein>
    <recommendedName>
        <fullName evidence="2">DUF3298 domain-containing protein</fullName>
    </recommendedName>
</protein>
<proteinExistence type="predicted"/>
<sequence>MRDAYRERHDFLKTVPMTSGHLTFIPVESFGFRKAPGDDDWGLVPGWSVTLLRYPQIDAPGMAETRNWNAVLASRNAAGDEELERPRTETAEGDDTEIDEQESFTIHFASPDLISLSSEGYVYPHGAAHGTEGAQTSNYLLRHQRELSPADLFDPGRDWLTFLTAQSFVDLAAQAERDQWTLDAATPAVLANTVGNPQNWEITEKALTVRFPVYEVGPYSASMPKVEIRWVDLEPYLASRPTLQIPPR</sequence>
<name>A0A512DIA5_9PROT</name>
<dbReference type="Gene3D" id="3.90.640.20">
    <property type="entry name" value="Heat-shock cognate protein, ATPase"/>
    <property type="match status" value="1"/>
</dbReference>
<evidence type="ECO:0000313" key="4">
    <source>
        <dbReference type="Proteomes" id="UP000321523"/>
    </source>
</evidence>
<dbReference type="Pfam" id="PF11738">
    <property type="entry name" value="DUF3298"/>
    <property type="match status" value="1"/>
</dbReference>
<keyword evidence="4" id="KW-1185">Reference proteome</keyword>
<evidence type="ECO:0000256" key="1">
    <source>
        <dbReference type="SAM" id="MobiDB-lite"/>
    </source>
</evidence>
<dbReference type="InterPro" id="IPR037126">
    <property type="entry name" value="PdaC/RsiV-like_sf"/>
</dbReference>
<organism evidence="3 4">
    <name type="scientific">Skermanella aerolata</name>
    <dbReference type="NCBI Taxonomy" id="393310"/>
    <lineage>
        <taxon>Bacteria</taxon>
        <taxon>Pseudomonadati</taxon>
        <taxon>Pseudomonadota</taxon>
        <taxon>Alphaproteobacteria</taxon>
        <taxon>Rhodospirillales</taxon>
        <taxon>Azospirillaceae</taxon>
        <taxon>Skermanella</taxon>
    </lineage>
</organism>
<accession>A0A512DIA5</accession>
<dbReference type="InterPro" id="IPR021729">
    <property type="entry name" value="DUF3298"/>
</dbReference>
<reference evidence="3 4" key="1">
    <citation type="submission" date="2019-07" db="EMBL/GenBank/DDBJ databases">
        <title>Whole genome shotgun sequence of Skermanella aerolata NBRC 106429.</title>
        <authorList>
            <person name="Hosoyama A."/>
            <person name="Uohara A."/>
            <person name="Ohji S."/>
            <person name="Ichikawa N."/>
        </authorList>
    </citation>
    <scope>NUCLEOTIDE SEQUENCE [LARGE SCALE GENOMIC DNA]</scope>
    <source>
        <strain evidence="3 4">NBRC 106429</strain>
    </source>
</reference>
<comment type="caution">
    <text evidence="3">The sequence shown here is derived from an EMBL/GenBank/DDBJ whole genome shotgun (WGS) entry which is preliminary data.</text>
</comment>